<dbReference type="GO" id="GO:0005524">
    <property type="term" value="F:ATP binding"/>
    <property type="evidence" value="ECO:0007669"/>
    <property type="project" value="UniProtKB-KW"/>
</dbReference>
<evidence type="ECO:0000313" key="7">
    <source>
        <dbReference type="EMBL" id="KTF05097.1"/>
    </source>
</evidence>
<evidence type="ECO:0000256" key="3">
    <source>
        <dbReference type="ARBA" id="ARBA00022777"/>
    </source>
</evidence>
<evidence type="ECO:0000256" key="1">
    <source>
        <dbReference type="ARBA" id="ARBA00022679"/>
    </source>
</evidence>
<dbReference type="EMBL" id="LNIZ01000001">
    <property type="protein sequence ID" value="KTF05097.1"/>
    <property type="molecule type" value="Genomic_DNA"/>
</dbReference>
<proteinExistence type="predicted"/>
<dbReference type="GO" id="GO:0009229">
    <property type="term" value="P:thiamine diphosphate biosynthetic process"/>
    <property type="evidence" value="ECO:0007669"/>
    <property type="project" value="InterPro"/>
</dbReference>
<evidence type="ECO:0000313" key="8">
    <source>
        <dbReference type="EMBL" id="MDK8602704.1"/>
    </source>
</evidence>
<dbReference type="AlphaFoldDB" id="A0A0W1KN78"/>
<dbReference type="RefSeq" id="WP_062612664.1">
    <property type="nucleotide sequence ID" value="NZ_CALTZF010000001.1"/>
</dbReference>
<dbReference type="SUPFAM" id="SSF63999">
    <property type="entry name" value="Thiamin pyrophosphokinase, catalytic domain"/>
    <property type="match status" value="1"/>
</dbReference>
<reference evidence="8" key="2">
    <citation type="submission" date="2023-05" db="EMBL/GenBank/DDBJ databases">
        <title>Genomic Catalog of Human Bladder Bacteria.</title>
        <authorList>
            <person name="Du J."/>
        </authorList>
    </citation>
    <scope>NUCLEOTIDE SEQUENCE</scope>
    <source>
        <strain evidence="8">UMB1304A</strain>
    </source>
</reference>
<evidence type="ECO:0000256" key="5">
    <source>
        <dbReference type="SAM" id="Phobius"/>
    </source>
</evidence>
<dbReference type="InterPro" id="IPR047795">
    <property type="entry name" value="Put_SteA-like"/>
</dbReference>
<reference evidence="7 9" key="1">
    <citation type="submission" date="2015-11" db="EMBL/GenBank/DDBJ databases">
        <title>Draft Genome Sequence of the Type Strain Trueperella bernardiae LCDC 89-0504T, Isolated from Blood Culture.</title>
        <authorList>
            <person name="Bernier A.-M."/>
            <person name="Bernard K."/>
        </authorList>
    </citation>
    <scope>NUCLEOTIDE SEQUENCE [LARGE SCALE GENOMIC DNA]</scope>
    <source>
        <strain evidence="7 9">LCDC 89-0504</strain>
    </source>
</reference>
<sequence>MMFKRRRVEEIATGELTGVARVDSRTKNLVKRLRPGEIAVIDHEDIDRVAAEGLVEKQPAAVLNAAKSTSGRYPNMGPQILHDAGIWVIDNLGSGIMDIHEGHSLRITPEGEVYRGTTLISHGDVQTQETIDANQTTARAGMTVQLKAFANNTMEYLEKEQSLILDGAGMPAVRTQFEGRHVLIVVRGHDYKEDLRTLRPYIREYRPIIVGVDGGADAVLEAGYKLDMVIGDMDSVSDEAIRSGAEVVVHAYRDGNAPGEKRVEDLGVEHVIFPAAGTSEDIAMLLADGKGASMLVAVGTHSNLMDFLDKGRRGMASTFLTRLQVGSKLVDARGVSRLYRSRISNWQIALLIIAGVAGVVAAVSATELGRIAFDLSNVWWSDLIIWIKNLF</sequence>
<dbReference type="Gene3D" id="3.40.50.10240">
    <property type="entry name" value="Thiamin pyrophosphokinase, catalytic domain"/>
    <property type="match status" value="1"/>
</dbReference>
<evidence type="ECO:0000256" key="2">
    <source>
        <dbReference type="ARBA" id="ARBA00022741"/>
    </source>
</evidence>
<dbReference type="NCBIfam" id="NF040608">
    <property type="entry name" value="division_SteA"/>
    <property type="match status" value="1"/>
</dbReference>
<dbReference type="Proteomes" id="UP000054404">
    <property type="component" value="Unassembled WGS sequence"/>
</dbReference>
<dbReference type="InterPro" id="IPR022215">
    <property type="entry name" value="SteA-like_C"/>
</dbReference>
<keyword evidence="5" id="KW-0472">Membrane</keyword>
<dbReference type="Proteomes" id="UP001225576">
    <property type="component" value="Unassembled WGS sequence"/>
</dbReference>
<dbReference type="GO" id="GO:0016301">
    <property type="term" value="F:kinase activity"/>
    <property type="evidence" value="ECO:0007669"/>
    <property type="project" value="UniProtKB-KW"/>
</dbReference>
<dbReference type="EMBL" id="JASPDQ010000032">
    <property type="protein sequence ID" value="MDK8602704.1"/>
    <property type="molecule type" value="Genomic_DNA"/>
</dbReference>
<keyword evidence="3" id="KW-0418">Kinase</keyword>
<keyword evidence="4" id="KW-0067">ATP-binding</keyword>
<evidence type="ECO:0000256" key="4">
    <source>
        <dbReference type="ARBA" id="ARBA00022840"/>
    </source>
</evidence>
<name>A0A0W1KN78_9ACTO</name>
<keyword evidence="1" id="KW-0808">Transferase</keyword>
<dbReference type="STRING" id="59561.AQZ59_00407"/>
<organism evidence="7 9">
    <name type="scientific">Trueperella bernardiae</name>
    <dbReference type="NCBI Taxonomy" id="59561"/>
    <lineage>
        <taxon>Bacteria</taxon>
        <taxon>Bacillati</taxon>
        <taxon>Actinomycetota</taxon>
        <taxon>Actinomycetes</taxon>
        <taxon>Actinomycetales</taxon>
        <taxon>Actinomycetaceae</taxon>
        <taxon>Trueperella</taxon>
    </lineage>
</organism>
<dbReference type="GO" id="GO:0004788">
    <property type="term" value="F:thiamine diphosphokinase activity"/>
    <property type="evidence" value="ECO:0007669"/>
    <property type="project" value="InterPro"/>
</dbReference>
<dbReference type="PATRIC" id="fig|59561.3.peg.401"/>
<protein>
    <submittedName>
        <fullName evidence="8">Cytokinetic ring protein SteA</fullName>
    </submittedName>
</protein>
<comment type="caution">
    <text evidence="7">The sequence shown here is derived from an EMBL/GenBank/DDBJ whole genome shotgun (WGS) entry which is preliminary data.</text>
</comment>
<keyword evidence="5" id="KW-1133">Transmembrane helix</keyword>
<accession>A0A0W1KN78</accession>
<dbReference type="Pfam" id="PF12555">
    <property type="entry name" value="SteA-like_C"/>
    <property type="match status" value="1"/>
</dbReference>
<feature type="domain" description="SteA-like C-terminal" evidence="6">
    <location>
        <begin position="333"/>
        <end position="383"/>
    </location>
</feature>
<evidence type="ECO:0000259" key="6">
    <source>
        <dbReference type="Pfam" id="PF12555"/>
    </source>
</evidence>
<dbReference type="InterPro" id="IPR036759">
    <property type="entry name" value="TPK_catalytic_sf"/>
</dbReference>
<keyword evidence="2" id="KW-0547">Nucleotide-binding</keyword>
<keyword evidence="9" id="KW-1185">Reference proteome</keyword>
<dbReference type="OrthoDB" id="5169996at2"/>
<keyword evidence="5" id="KW-0812">Transmembrane</keyword>
<feature type="transmembrane region" description="Helical" evidence="5">
    <location>
        <begin position="346"/>
        <end position="365"/>
    </location>
</feature>
<gene>
    <name evidence="8" type="primary">steA</name>
    <name evidence="7" type="ORF">AQZ59_00407</name>
    <name evidence="8" type="ORF">QP858_09575</name>
</gene>
<evidence type="ECO:0000313" key="9">
    <source>
        <dbReference type="Proteomes" id="UP000054404"/>
    </source>
</evidence>